<evidence type="ECO:0000313" key="11">
    <source>
        <dbReference type="Proteomes" id="UP000288227"/>
    </source>
</evidence>
<evidence type="ECO:0000256" key="4">
    <source>
        <dbReference type="ARBA" id="ARBA00023110"/>
    </source>
</evidence>
<dbReference type="Proteomes" id="UP000288227">
    <property type="component" value="Unassembled WGS sequence"/>
</dbReference>
<comment type="caution">
    <text evidence="10">The sequence shown here is derived from an EMBL/GenBank/DDBJ whole genome shotgun (WGS) entry which is preliminary data.</text>
</comment>
<keyword evidence="5 6" id="KW-0413">Isomerase</keyword>
<evidence type="ECO:0000256" key="3">
    <source>
        <dbReference type="ARBA" id="ARBA00022729"/>
    </source>
</evidence>
<evidence type="ECO:0000256" key="1">
    <source>
        <dbReference type="ARBA" id="ARBA00000971"/>
    </source>
</evidence>
<name>A0A401UA83_9BACT</name>
<feature type="coiled-coil region" evidence="8">
    <location>
        <begin position="14"/>
        <end position="41"/>
    </location>
</feature>
<dbReference type="Gene3D" id="1.10.287.460">
    <property type="entry name" value="Peptidyl-prolyl cis-trans isomerase, FKBP-type, N-terminal domain"/>
    <property type="match status" value="1"/>
</dbReference>
<dbReference type="PANTHER" id="PTHR43811:SF19">
    <property type="entry name" value="39 KDA FK506-BINDING NUCLEAR PROTEIN"/>
    <property type="match status" value="1"/>
</dbReference>
<keyword evidence="8" id="KW-0175">Coiled coil</keyword>
<dbReference type="GO" id="GO:0006457">
    <property type="term" value="P:protein folding"/>
    <property type="evidence" value="ECO:0007669"/>
    <property type="project" value="InterPro"/>
</dbReference>
<dbReference type="NCBIfam" id="NF008602">
    <property type="entry name" value="PRK11570.1"/>
    <property type="match status" value="1"/>
</dbReference>
<proteinExistence type="inferred from homology"/>
<evidence type="ECO:0000313" key="10">
    <source>
        <dbReference type="EMBL" id="GCC51791.1"/>
    </source>
</evidence>
<comment type="catalytic activity">
    <reaction evidence="1 6 7">
        <text>[protein]-peptidylproline (omega=180) = [protein]-peptidylproline (omega=0)</text>
        <dbReference type="Rhea" id="RHEA:16237"/>
        <dbReference type="Rhea" id="RHEA-COMP:10747"/>
        <dbReference type="Rhea" id="RHEA-COMP:10748"/>
        <dbReference type="ChEBI" id="CHEBI:83833"/>
        <dbReference type="ChEBI" id="CHEBI:83834"/>
        <dbReference type="EC" id="5.2.1.8"/>
    </reaction>
</comment>
<reference evidence="10 11" key="1">
    <citation type="submission" date="2018-11" db="EMBL/GenBank/DDBJ databases">
        <title>Chryseotalea sanarue gen. nov., sp., nov., a member of the family Cytophagaceae, isolated from a brackish lake in Hamamatsu Japan.</title>
        <authorList>
            <person name="Maejima Y."/>
            <person name="Iino T."/>
            <person name="Muraguchi Y."/>
            <person name="Fukuda K."/>
            <person name="Ohkuma M."/>
            <person name="Moriuchi R."/>
            <person name="Dohra H."/>
            <person name="Kimbara K."/>
            <person name="Shintani M."/>
        </authorList>
    </citation>
    <scope>NUCLEOTIDE SEQUENCE [LARGE SCALE GENOMIC DNA]</scope>
    <source>
        <strain evidence="10 11">Ys</strain>
    </source>
</reference>
<dbReference type="InterPro" id="IPR046357">
    <property type="entry name" value="PPIase_dom_sf"/>
</dbReference>
<organism evidence="10 11">
    <name type="scientific">Chryseotalea sanaruensis</name>
    <dbReference type="NCBI Taxonomy" id="2482724"/>
    <lineage>
        <taxon>Bacteria</taxon>
        <taxon>Pseudomonadati</taxon>
        <taxon>Bacteroidota</taxon>
        <taxon>Cytophagia</taxon>
        <taxon>Cytophagales</taxon>
        <taxon>Chryseotaleaceae</taxon>
        <taxon>Chryseotalea</taxon>
    </lineage>
</organism>
<dbReference type="PANTHER" id="PTHR43811">
    <property type="entry name" value="FKBP-TYPE PEPTIDYL-PROLYL CIS-TRANS ISOMERASE FKPA"/>
    <property type="match status" value="1"/>
</dbReference>
<evidence type="ECO:0000259" key="9">
    <source>
        <dbReference type="PROSITE" id="PS50059"/>
    </source>
</evidence>
<dbReference type="Pfam" id="PF01346">
    <property type="entry name" value="FKBP_N"/>
    <property type="match status" value="1"/>
</dbReference>
<comment type="similarity">
    <text evidence="2 7">Belongs to the FKBP-type PPIase family.</text>
</comment>
<evidence type="ECO:0000256" key="2">
    <source>
        <dbReference type="ARBA" id="ARBA00006577"/>
    </source>
</evidence>
<protein>
    <recommendedName>
        <fullName evidence="7">Peptidyl-prolyl cis-trans isomerase</fullName>
        <ecNumber evidence="7">5.2.1.8</ecNumber>
    </recommendedName>
</protein>
<dbReference type="Pfam" id="PF00254">
    <property type="entry name" value="FKBP_C"/>
    <property type="match status" value="1"/>
</dbReference>
<sequence>MRTLIFILTFTISTSILAQSKKEMQTEIEKLKSEITELKKPRVLDMNDPMVKISYSLGTLMASNVKAQGADSLDLEALSAGLKDVLEGKTLLVDQNEAMGLVQNYMQQAMMRKAEKAKEAGQQFLADNKTKEGVITTASGLQYKVLQQGSGKQPTAQDRVTVHYAGTLIDGTPFDSSIKRGQPATFGVNGVIRGWTEALQLMKEGDKWMLYIPYDLAYGERGSGAQIPPYSTLLFEIELIKVN</sequence>
<dbReference type="SUPFAM" id="SSF54534">
    <property type="entry name" value="FKBP-like"/>
    <property type="match status" value="1"/>
</dbReference>
<evidence type="ECO:0000256" key="8">
    <source>
        <dbReference type="SAM" id="Coils"/>
    </source>
</evidence>
<dbReference type="InterPro" id="IPR001179">
    <property type="entry name" value="PPIase_FKBP_dom"/>
</dbReference>
<evidence type="ECO:0000256" key="6">
    <source>
        <dbReference type="PROSITE-ProRule" id="PRU00277"/>
    </source>
</evidence>
<dbReference type="PROSITE" id="PS50059">
    <property type="entry name" value="FKBP_PPIASE"/>
    <property type="match status" value="1"/>
</dbReference>
<gene>
    <name evidence="10" type="ORF">SanaruYs_20200</name>
</gene>
<dbReference type="FunFam" id="3.10.50.40:FF:000045">
    <property type="entry name" value="Peptidyl-prolyl cis-trans isomerase"/>
    <property type="match status" value="1"/>
</dbReference>
<dbReference type="Gene3D" id="3.10.50.40">
    <property type="match status" value="1"/>
</dbReference>
<evidence type="ECO:0000256" key="5">
    <source>
        <dbReference type="ARBA" id="ARBA00023235"/>
    </source>
</evidence>
<dbReference type="GO" id="GO:0003755">
    <property type="term" value="F:peptidyl-prolyl cis-trans isomerase activity"/>
    <property type="evidence" value="ECO:0007669"/>
    <property type="project" value="UniProtKB-UniRule"/>
</dbReference>
<dbReference type="InterPro" id="IPR036944">
    <property type="entry name" value="PPIase_FKBP_N_sf"/>
</dbReference>
<dbReference type="RefSeq" id="WP_218022412.1">
    <property type="nucleotide sequence ID" value="NZ_BHXQ01000003.1"/>
</dbReference>
<accession>A0A401UA83</accession>
<dbReference type="EMBL" id="BHXQ01000003">
    <property type="protein sequence ID" value="GCC51791.1"/>
    <property type="molecule type" value="Genomic_DNA"/>
</dbReference>
<evidence type="ECO:0000256" key="7">
    <source>
        <dbReference type="RuleBase" id="RU003915"/>
    </source>
</evidence>
<dbReference type="EC" id="5.2.1.8" evidence="7"/>
<keyword evidence="3" id="KW-0732">Signal</keyword>
<feature type="domain" description="PPIase FKBP-type" evidence="9">
    <location>
        <begin position="157"/>
        <end position="243"/>
    </location>
</feature>
<keyword evidence="11" id="KW-1185">Reference proteome</keyword>
<dbReference type="InterPro" id="IPR000774">
    <property type="entry name" value="PPIase_FKBP_N"/>
</dbReference>
<keyword evidence="4 6" id="KW-0697">Rotamase</keyword>
<dbReference type="AlphaFoldDB" id="A0A401UA83"/>